<evidence type="ECO:0000313" key="2">
    <source>
        <dbReference type="EMBL" id="GJT29186.1"/>
    </source>
</evidence>
<sequence>MMLDSIDNGPLVYPTIEEDRQTRPKKYSELTEAQQLQDNCDVQATNIILHGLSPDVYVLVNHQELVKDIWDRVKLLMKGTELSYQERKCKLYNLFDKMTMQQVQVNTKFLNALPLEWSKFVTDVNLEKSLYTTNYDQLYAYLSQHERHANEVLSPQPYISSSVTQQSQTKFPQLDSGLDVPIFQQGEDLIDYINKAMAFLFVMVSRFPPSNNQLRTSSNPRNQATIQDGRVIVQQVQGRQTHSFASIRNKGIATTSRGNFAAGQPRGKLMLVKAQEAGQTLDEEQLAFIAELRIEEAPVSQQTIHQNSAFQTKDLDAYDSDCDDISSTKAVLMEIFQAVIHKSSLSDSNIIPYSQYLQELQDASIQDTNSSAPNDLLVLSLVEEMTDQKHDLIFVIDDEETLILEEESRSKMLDKQNDPISIKHKINISPIDYSKLNNIKEDFGKHFLTQKELSAEQAFWLKHSNHTFDTSVESHTPVRIEAPSELPKVSLVNESLKKLKYHLASFDKVVKKRTTSDAITVDEITEVQNVFNQMEADVDQCSIDKNDLEIQIKQLRIDNDQLLNQIIPIRRIHQGRYGVSVPALTKDHIGIKLNRPYPEDQYVVLEIRNKYNILEDIKRGPYSKKSPICRIQSLDTPMGDPKMTMEEYIKLEEEKARRHGRVFNWQTAIYGKIRVNDDLYNHRSMEAEFLAIVIDDAFAPKDILP</sequence>
<reference evidence="2" key="1">
    <citation type="journal article" date="2022" name="Int. J. Mol. Sci.">
        <title>Draft Genome of Tanacetum Coccineum: Genomic Comparison of Closely Related Tanacetum-Family Plants.</title>
        <authorList>
            <person name="Yamashiro T."/>
            <person name="Shiraishi A."/>
            <person name="Nakayama K."/>
            <person name="Satake H."/>
        </authorList>
    </citation>
    <scope>NUCLEOTIDE SEQUENCE</scope>
</reference>
<gene>
    <name evidence="2" type="ORF">Tco_0909461</name>
</gene>
<reference evidence="2" key="2">
    <citation type="submission" date="2022-01" db="EMBL/GenBank/DDBJ databases">
        <authorList>
            <person name="Yamashiro T."/>
            <person name="Shiraishi A."/>
            <person name="Satake H."/>
            <person name="Nakayama K."/>
        </authorList>
    </citation>
    <scope>NUCLEOTIDE SEQUENCE</scope>
</reference>
<keyword evidence="3" id="KW-1185">Reference proteome</keyword>
<feature type="coiled-coil region" evidence="1">
    <location>
        <begin position="538"/>
        <end position="565"/>
    </location>
</feature>
<protein>
    <recommendedName>
        <fullName evidence="4">Integrase, catalytic region, zinc finger, CCHC-type, peptidase aspartic, catalytic</fullName>
    </recommendedName>
</protein>
<proteinExistence type="predicted"/>
<name>A0ABQ5CQ21_9ASTR</name>
<evidence type="ECO:0008006" key="4">
    <source>
        <dbReference type="Google" id="ProtNLM"/>
    </source>
</evidence>
<organism evidence="2 3">
    <name type="scientific">Tanacetum coccineum</name>
    <dbReference type="NCBI Taxonomy" id="301880"/>
    <lineage>
        <taxon>Eukaryota</taxon>
        <taxon>Viridiplantae</taxon>
        <taxon>Streptophyta</taxon>
        <taxon>Embryophyta</taxon>
        <taxon>Tracheophyta</taxon>
        <taxon>Spermatophyta</taxon>
        <taxon>Magnoliopsida</taxon>
        <taxon>eudicotyledons</taxon>
        <taxon>Gunneridae</taxon>
        <taxon>Pentapetalae</taxon>
        <taxon>asterids</taxon>
        <taxon>campanulids</taxon>
        <taxon>Asterales</taxon>
        <taxon>Asteraceae</taxon>
        <taxon>Asteroideae</taxon>
        <taxon>Anthemideae</taxon>
        <taxon>Anthemidinae</taxon>
        <taxon>Tanacetum</taxon>
    </lineage>
</organism>
<keyword evidence="1" id="KW-0175">Coiled coil</keyword>
<accession>A0ABQ5CQ21</accession>
<evidence type="ECO:0000313" key="3">
    <source>
        <dbReference type="Proteomes" id="UP001151760"/>
    </source>
</evidence>
<comment type="caution">
    <text evidence="2">The sequence shown here is derived from an EMBL/GenBank/DDBJ whole genome shotgun (WGS) entry which is preliminary data.</text>
</comment>
<dbReference type="EMBL" id="BQNB010014523">
    <property type="protein sequence ID" value="GJT29186.1"/>
    <property type="molecule type" value="Genomic_DNA"/>
</dbReference>
<dbReference type="Proteomes" id="UP001151760">
    <property type="component" value="Unassembled WGS sequence"/>
</dbReference>
<evidence type="ECO:0000256" key="1">
    <source>
        <dbReference type="SAM" id="Coils"/>
    </source>
</evidence>